<feature type="compositionally biased region" description="Basic and acidic residues" evidence="1">
    <location>
        <begin position="51"/>
        <end position="61"/>
    </location>
</feature>
<dbReference type="Proteomes" id="UP000297280">
    <property type="component" value="Unassembled WGS sequence"/>
</dbReference>
<keyword evidence="3" id="KW-1185">Reference proteome</keyword>
<comment type="caution">
    <text evidence="2">The sequence shown here is derived from an EMBL/GenBank/DDBJ whole genome shotgun (WGS) entry which is preliminary data.</text>
</comment>
<evidence type="ECO:0000313" key="3">
    <source>
        <dbReference type="Proteomes" id="UP000297280"/>
    </source>
</evidence>
<evidence type="ECO:0000256" key="1">
    <source>
        <dbReference type="SAM" id="MobiDB-lite"/>
    </source>
</evidence>
<sequence>MTDFGYESDDGSADGIVSGESDGEEPAAAEVAKGRRRGRWTLEDGGEGEDGGGRGGERDDAGLGGGGRGAVVGGEFGEDSFGG</sequence>
<gene>
    <name evidence="2" type="ORF">BPOR_0016g00370</name>
</gene>
<proteinExistence type="predicted"/>
<feature type="compositionally biased region" description="Acidic residues" evidence="1">
    <location>
        <begin position="1"/>
        <end position="12"/>
    </location>
</feature>
<evidence type="ECO:0000313" key="2">
    <source>
        <dbReference type="EMBL" id="TGO91890.1"/>
    </source>
</evidence>
<dbReference type="AlphaFoldDB" id="A0A4Z1L4Y3"/>
<dbReference type="EMBL" id="PQXO01000016">
    <property type="protein sequence ID" value="TGO91890.1"/>
    <property type="molecule type" value="Genomic_DNA"/>
</dbReference>
<feature type="region of interest" description="Disordered" evidence="1">
    <location>
        <begin position="1"/>
        <end position="83"/>
    </location>
</feature>
<organism evidence="2 3">
    <name type="scientific">Botrytis porri</name>
    <dbReference type="NCBI Taxonomy" id="87229"/>
    <lineage>
        <taxon>Eukaryota</taxon>
        <taxon>Fungi</taxon>
        <taxon>Dikarya</taxon>
        <taxon>Ascomycota</taxon>
        <taxon>Pezizomycotina</taxon>
        <taxon>Leotiomycetes</taxon>
        <taxon>Helotiales</taxon>
        <taxon>Sclerotiniaceae</taxon>
        <taxon>Botrytis</taxon>
    </lineage>
</organism>
<feature type="compositionally biased region" description="Gly residues" evidence="1">
    <location>
        <begin position="62"/>
        <end position="83"/>
    </location>
</feature>
<accession>A0A4Z1L4Y3</accession>
<name>A0A4Z1L4Y3_9HELO</name>
<protein>
    <submittedName>
        <fullName evidence="2">Uncharacterized protein</fullName>
    </submittedName>
</protein>
<reference evidence="2 3" key="1">
    <citation type="submission" date="2017-12" db="EMBL/GenBank/DDBJ databases">
        <title>Comparative genomics of Botrytis spp.</title>
        <authorList>
            <person name="Valero-Jimenez C.A."/>
            <person name="Tapia P."/>
            <person name="Veloso J."/>
            <person name="Silva-Moreno E."/>
            <person name="Staats M."/>
            <person name="Valdes J.H."/>
            <person name="Van Kan J.A.L."/>
        </authorList>
    </citation>
    <scope>NUCLEOTIDE SEQUENCE [LARGE SCALE GENOMIC DNA]</scope>
    <source>
        <strain evidence="2 3">MUCL3349</strain>
    </source>
</reference>